<keyword evidence="6" id="KW-1185">Reference proteome</keyword>
<dbReference type="GO" id="GO:0005576">
    <property type="term" value="C:extracellular region"/>
    <property type="evidence" value="ECO:0007669"/>
    <property type="project" value="TreeGrafter"/>
</dbReference>
<proteinExistence type="predicted"/>
<comment type="caution">
    <text evidence="4">The sequence shown here is derived from an EMBL/GenBank/DDBJ whole genome shotgun (WGS) entry which is preliminary data.</text>
</comment>
<dbReference type="EMBL" id="JBJGBS010000078">
    <property type="protein sequence ID" value="MFO3706272.1"/>
    <property type="molecule type" value="Genomic_DNA"/>
</dbReference>
<dbReference type="PANTHER" id="PTHR37549:SF1">
    <property type="entry name" value="LIPOPROTEIN LPRI"/>
    <property type="match status" value="1"/>
</dbReference>
<accession>A0A2S7CYK3</accession>
<dbReference type="PANTHER" id="PTHR37549">
    <property type="entry name" value="LIPOPROTEIN LPRI"/>
    <property type="match status" value="1"/>
</dbReference>
<sequence length="389" mass="42166">MTRQSCALQWLLGAALALGASGAWAASFDCKRASAPVEKRLCAVPALGLLDEQLDERYQELVQTTPRIAVAGVREQQRAWLRQRNACAQDAKSDACLQRSLTTRTDVLTKALAAQQQALGRIIARIPAEPADAARQLQAYDAPLASAWLAYLHRFVPAAGVDATLATARFESARKALRKADDFAASVLDDTGSGPDAQDPEKVLTLLRMWIERDGSGNRPYVHCFVFAAVGEPAYVAFGPLYGSTRDSFAPVCEAPGGLFALPSWKQLDDGFDSLIEALSKDAGTIRYASYAEWSVIALRASVSPLLYLQPALRKRYGDDPDKAIAAWSGEDSEWPAADRKAVRALLPKVRADTAAWLVREKRLPEKQAQQAAAAIVAAWVNARLNFAG</sequence>
<reference evidence="4 5" key="1">
    <citation type="submission" date="2016-08" db="EMBL/GenBank/DDBJ databases">
        <authorList>
            <person name="Seilhamer J.J."/>
        </authorList>
    </citation>
    <scope>NUCLEOTIDE SEQUENCE [LARGE SCALE GENOMIC DNA]</scope>
    <source>
        <strain evidence="4 5">CFBP4690</strain>
    </source>
</reference>
<feature type="domain" description="Lysozyme inhibitor LprI-like N-terminal" evidence="2">
    <location>
        <begin position="30"/>
        <end position="106"/>
    </location>
</feature>
<dbReference type="Proteomes" id="UP000237872">
    <property type="component" value="Unassembled WGS sequence"/>
</dbReference>
<evidence type="ECO:0000313" key="3">
    <source>
        <dbReference type="EMBL" id="MFO3706272.1"/>
    </source>
</evidence>
<dbReference type="Pfam" id="PF07007">
    <property type="entry name" value="LprI"/>
    <property type="match status" value="1"/>
</dbReference>
<evidence type="ECO:0000313" key="6">
    <source>
        <dbReference type="Proteomes" id="UP001637990"/>
    </source>
</evidence>
<gene>
    <name evidence="3" type="ORF">ACI6Q5_15170</name>
    <name evidence="4" type="ORF">XcodCFBP4690_00485</name>
</gene>
<dbReference type="RefSeq" id="WP_104539117.1">
    <property type="nucleotide sequence ID" value="NZ_JBJGBS010000078.1"/>
</dbReference>
<feature type="chain" id="PRO_5015621647" evidence="1">
    <location>
        <begin position="26"/>
        <end position="389"/>
    </location>
</feature>
<reference evidence="3 6" key="2">
    <citation type="submission" date="2024-11" db="EMBL/GenBank/DDBJ databases">
        <title>Genome sequencing of Xanthomonas codiaei.</title>
        <authorList>
            <person name="Studholme D.J."/>
        </authorList>
    </citation>
    <scope>NUCLEOTIDE SEQUENCE [LARGE SCALE GENOMIC DNA]</scope>
    <source>
        <strain evidence="3 6">NCPPB 4350</strain>
    </source>
</reference>
<evidence type="ECO:0000256" key="1">
    <source>
        <dbReference type="SAM" id="SignalP"/>
    </source>
</evidence>
<dbReference type="AlphaFoldDB" id="A0A2S7CYK3"/>
<dbReference type="InterPro" id="IPR052755">
    <property type="entry name" value="Lysozyme_Inhibitor_LprI"/>
</dbReference>
<evidence type="ECO:0000313" key="4">
    <source>
        <dbReference type="EMBL" id="PPU66663.1"/>
    </source>
</evidence>
<evidence type="ECO:0000313" key="5">
    <source>
        <dbReference type="Proteomes" id="UP000237872"/>
    </source>
</evidence>
<organism evidence="4 5">
    <name type="scientific">Xanthomonas codiaei</name>
    <dbReference type="NCBI Taxonomy" id="56463"/>
    <lineage>
        <taxon>Bacteria</taxon>
        <taxon>Pseudomonadati</taxon>
        <taxon>Pseudomonadota</taxon>
        <taxon>Gammaproteobacteria</taxon>
        <taxon>Lysobacterales</taxon>
        <taxon>Lysobacteraceae</taxon>
        <taxon>Xanthomonas</taxon>
    </lineage>
</organism>
<dbReference type="Gene3D" id="1.20.1270.180">
    <property type="match status" value="1"/>
</dbReference>
<dbReference type="OrthoDB" id="5957809at2"/>
<dbReference type="EMBL" id="MDEC01000001">
    <property type="protein sequence ID" value="PPU66663.1"/>
    <property type="molecule type" value="Genomic_DNA"/>
</dbReference>
<dbReference type="InterPro" id="IPR009739">
    <property type="entry name" value="LprI-like_N"/>
</dbReference>
<name>A0A2S7CYK3_9XANT</name>
<protein>
    <submittedName>
        <fullName evidence="3">Lysozyme inhibitor LprI family protein</fullName>
    </submittedName>
</protein>
<keyword evidence="1" id="KW-0732">Signal</keyword>
<dbReference type="Proteomes" id="UP001637990">
    <property type="component" value="Unassembled WGS sequence"/>
</dbReference>
<evidence type="ECO:0000259" key="2">
    <source>
        <dbReference type="Pfam" id="PF07007"/>
    </source>
</evidence>
<feature type="signal peptide" evidence="1">
    <location>
        <begin position="1"/>
        <end position="25"/>
    </location>
</feature>